<dbReference type="AlphaFoldDB" id="A0A5N5RE68"/>
<feature type="region of interest" description="Disordered" evidence="1">
    <location>
        <begin position="1"/>
        <end position="34"/>
    </location>
</feature>
<dbReference type="OrthoDB" id="3223041at2"/>
<keyword evidence="4" id="KW-1185">Reference proteome</keyword>
<keyword evidence="2" id="KW-0472">Membrane</keyword>
<accession>A0A5N5RE68</accession>
<name>A0A5N5RE68_9BIFI</name>
<dbReference type="Pfam" id="PF13196">
    <property type="entry name" value="DUF4012"/>
    <property type="match status" value="1"/>
</dbReference>
<gene>
    <name evidence="3" type="ORF">EHS19_08995</name>
</gene>
<feature type="transmembrane region" description="Helical" evidence="2">
    <location>
        <begin position="56"/>
        <end position="76"/>
    </location>
</feature>
<reference evidence="3 4" key="1">
    <citation type="journal article" date="2019" name="Int. J. Syst. Evol. Microbiol.">
        <title>Bifidobacterium jacchi sp. nov., isolated from the faeces of a baby common marmoset (Callithrix jacchus).</title>
        <authorList>
            <person name="Modesto M."/>
            <person name="Watanabe K."/>
            <person name="Arita M."/>
            <person name="Satti M."/>
            <person name="Oki K."/>
            <person name="Sciavilla P."/>
            <person name="Patavino C."/>
            <person name="Camma C."/>
            <person name="Michelini S."/>
            <person name="Sgorbati B."/>
            <person name="Mattarelli P."/>
        </authorList>
    </citation>
    <scope>NUCLEOTIDE SEQUENCE [LARGE SCALE GENOMIC DNA]</scope>
    <source>
        <strain evidence="3 4">MRM 9.3</strain>
    </source>
</reference>
<protein>
    <submittedName>
        <fullName evidence="3">DUF4012 domain-containing protein</fullName>
    </submittedName>
</protein>
<dbReference type="Proteomes" id="UP000326336">
    <property type="component" value="Unassembled WGS sequence"/>
</dbReference>
<proteinExistence type="predicted"/>
<dbReference type="EMBL" id="RQSP01000041">
    <property type="protein sequence ID" value="KAB5605533.1"/>
    <property type="molecule type" value="Genomic_DNA"/>
</dbReference>
<evidence type="ECO:0000256" key="1">
    <source>
        <dbReference type="SAM" id="MobiDB-lite"/>
    </source>
</evidence>
<dbReference type="InterPro" id="IPR025101">
    <property type="entry name" value="DUF4012"/>
</dbReference>
<keyword evidence="2" id="KW-0812">Transmembrane</keyword>
<evidence type="ECO:0000313" key="4">
    <source>
        <dbReference type="Proteomes" id="UP000326336"/>
    </source>
</evidence>
<dbReference type="RefSeq" id="WP_151917415.1">
    <property type="nucleotide sequence ID" value="NZ_RQSP01000041.1"/>
</dbReference>
<keyword evidence="2" id="KW-1133">Transmembrane helix</keyword>
<organism evidence="3 4">
    <name type="scientific">Bifidobacterium jacchi</name>
    <dbReference type="NCBI Taxonomy" id="2490545"/>
    <lineage>
        <taxon>Bacteria</taxon>
        <taxon>Bacillati</taxon>
        <taxon>Actinomycetota</taxon>
        <taxon>Actinomycetes</taxon>
        <taxon>Bifidobacteriales</taxon>
        <taxon>Bifidobacteriaceae</taxon>
        <taxon>Bifidobacterium</taxon>
    </lineage>
</organism>
<evidence type="ECO:0000256" key="2">
    <source>
        <dbReference type="SAM" id="Phobius"/>
    </source>
</evidence>
<evidence type="ECO:0000313" key="3">
    <source>
        <dbReference type="EMBL" id="KAB5605533.1"/>
    </source>
</evidence>
<comment type="caution">
    <text evidence="3">The sequence shown here is derived from an EMBL/GenBank/DDBJ whole genome shotgun (WGS) entry which is preliminary data.</text>
</comment>
<sequence>MGARHNGRHEERHAAAHGARRASNRAAARVSDSRIRQRGAAHAAVLPRKRHTARNIILTVFILLLAAAAAAGYAGFRLYQSAMSAKTHLNNVVATAKSLSSGDTTEALSKIGTSVDTIQREAAAAKSDTTGFLWDWAEKVPVYGNDVKTVRSAIDTLNDFSQTTLPQLKTASDTLLNAKLSDGKGGLNTEPIITAAKQLTAANNSLKAQVKEFNALPNAKIGMIQSALGKGKTQLAKVSDKVDELTGMVNMMPGFLGANGSRNYVILAQTNSEIRSSGGLIGSVGSFKADQGKITMGEFHSNLEFHGSATDQIGENEASLYNGLYFGTVIHNISTSPDFPQVARMASEFWKQQSFGGDSDGVLSLDPVALQAMIGATGPVTLSDGRVLDGTNTADFLLNGAYIELSVDEQNTYFAETAAQVVANMFKDMNSKKLMTLAKAMMSMAEQRHFYFWSFHDDDLPALRDANMTGEITDDKAQPVTGLYLNEMQASKMDYYIQRQSVVKKVAANADGTTTWHVTTTFTNTLKAADAPSLPEYIIANTQNGTAMNLVTIFAPTGGSVSNVSASTEGVPTGTAFAQTSVYQHDVMYGTLSFAPESTVTLEWDVTTAAGSGSLKLDQTPTANTKNSVTYKN</sequence>